<accession>A0A026W6L9</accession>
<protein>
    <submittedName>
        <fullName evidence="1">Uncharacterized protein</fullName>
    </submittedName>
</protein>
<organism evidence="1 2">
    <name type="scientific">Ooceraea biroi</name>
    <name type="common">Clonal raider ant</name>
    <name type="synonym">Cerapachys biroi</name>
    <dbReference type="NCBI Taxonomy" id="2015173"/>
    <lineage>
        <taxon>Eukaryota</taxon>
        <taxon>Metazoa</taxon>
        <taxon>Ecdysozoa</taxon>
        <taxon>Arthropoda</taxon>
        <taxon>Hexapoda</taxon>
        <taxon>Insecta</taxon>
        <taxon>Pterygota</taxon>
        <taxon>Neoptera</taxon>
        <taxon>Endopterygota</taxon>
        <taxon>Hymenoptera</taxon>
        <taxon>Apocrita</taxon>
        <taxon>Aculeata</taxon>
        <taxon>Formicoidea</taxon>
        <taxon>Formicidae</taxon>
        <taxon>Dorylinae</taxon>
        <taxon>Ooceraea</taxon>
    </lineage>
</organism>
<dbReference type="Proteomes" id="UP000053097">
    <property type="component" value="Unassembled WGS sequence"/>
</dbReference>
<proteinExistence type="predicted"/>
<gene>
    <name evidence="1" type="ORF">X777_08796</name>
</gene>
<evidence type="ECO:0000313" key="1">
    <source>
        <dbReference type="EMBL" id="EZA51613.1"/>
    </source>
</evidence>
<keyword evidence="2" id="KW-1185">Reference proteome</keyword>
<evidence type="ECO:0000313" key="2">
    <source>
        <dbReference type="Proteomes" id="UP000053097"/>
    </source>
</evidence>
<dbReference type="AlphaFoldDB" id="A0A026W6L9"/>
<reference evidence="1 2" key="1">
    <citation type="journal article" date="2014" name="Curr. Biol.">
        <title>The genome of the clonal raider ant Cerapachys biroi.</title>
        <authorList>
            <person name="Oxley P.R."/>
            <person name="Ji L."/>
            <person name="Fetter-Pruneda I."/>
            <person name="McKenzie S.K."/>
            <person name="Li C."/>
            <person name="Hu H."/>
            <person name="Zhang G."/>
            <person name="Kronauer D.J."/>
        </authorList>
    </citation>
    <scope>NUCLEOTIDE SEQUENCE [LARGE SCALE GENOMIC DNA]</scope>
</reference>
<dbReference type="EMBL" id="KK107373">
    <property type="protein sequence ID" value="EZA51613.1"/>
    <property type="molecule type" value="Genomic_DNA"/>
</dbReference>
<name>A0A026W6L9_OOCBI</name>
<sequence>MYVDNRYLCDDMHVTQETTRHQGLMKKMIIRLNENLNTFRDDGCNGVVIRTSRYIRNKDLFKEVYDNTRRRIVSIF</sequence>